<sequence>MIRIIDERIRRKLAGIRLAFRGISRLIQVTGSVQLISGEGINGESLNDIEYFQHFGTSSRPPAGSMMIVLPIGGRTAHSVVIATEHGDFRFQCNEDGEHAIYNQWGDHVYLRKDRRMQLVSGVAVDIDAPLTTTSGDLKVGGSIVAQSDISDHGNKSMAGMRDVFNNHTQSDPQGGVVSAPTQHM</sequence>
<feature type="domain" description="Bacteriophage Mu Gp45 N-terminal" evidence="2">
    <location>
        <begin position="21"/>
        <end position="87"/>
    </location>
</feature>
<dbReference type="NCBIfam" id="TIGR01644">
    <property type="entry name" value="phage_P2_V"/>
    <property type="match status" value="1"/>
</dbReference>
<dbReference type="AlphaFoldDB" id="Q0F1S4"/>
<dbReference type="InterPro" id="IPR053861">
    <property type="entry name" value="Phage_Mu_Gp45_N"/>
</dbReference>
<accession>Q0F1S4</accession>
<dbReference type="eggNOG" id="COG4384">
    <property type="taxonomic scope" value="Bacteria"/>
</dbReference>
<proteinExistence type="predicted"/>
<organism evidence="3 4">
    <name type="scientific">Mariprofundus ferrooxydans PV-1</name>
    <dbReference type="NCBI Taxonomy" id="314345"/>
    <lineage>
        <taxon>Bacteria</taxon>
        <taxon>Pseudomonadati</taxon>
        <taxon>Pseudomonadota</taxon>
        <taxon>Candidatius Mariprofundia</taxon>
        <taxon>Mariprofundales</taxon>
        <taxon>Mariprofundaceae</taxon>
        <taxon>Mariprofundus</taxon>
    </lineage>
</organism>
<evidence type="ECO:0000256" key="1">
    <source>
        <dbReference type="SAM" id="MobiDB-lite"/>
    </source>
</evidence>
<dbReference type="OrthoDB" id="9802994at2"/>
<keyword evidence="4" id="KW-1185">Reference proteome</keyword>
<comment type="caution">
    <text evidence="3">The sequence shown here is derived from an EMBL/GenBank/DDBJ whole genome shotgun (WGS) entry which is preliminary data.</text>
</comment>
<reference evidence="3 4" key="1">
    <citation type="submission" date="2006-09" db="EMBL/GenBank/DDBJ databases">
        <authorList>
            <person name="Emerson D."/>
            <person name="Ferriera S."/>
            <person name="Johnson J."/>
            <person name="Kravitz S."/>
            <person name="Halpern A."/>
            <person name="Remington K."/>
            <person name="Beeson K."/>
            <person name="Tran B."/>
            <person name="Rogers Y.-H."/>
            <person name="Friedman R."/>
            <person name="Venter J.C."/>
        </authorList>
    </citation>
    <scope>NUCLEOTIDE SEQUENCE [LARGE SCALE GENOMIC DNA]</scope>
    <source>
        <strain evidence="3 4">PV-1</strain>
    </source>
</reference>
<protein>
    <submittedName>
        <fullName evidence="3">Probable bacteriophage base plate protein</fullName>
    </submittedName>
</protein>
<dbReference type="InterPro" id="IPR013046">
    <property type="entry name" value="GpV/Gp45"/>
</dbReference>
<dbReference type="EMBL" id="AATS01000002">
    <property type="protein sequence ID" value="EAU55826.1"/>
    <property type="molecule type" value="Genomic_DNA"/>
</dbReference>
<dbReference type="Pfam" id="PF06890">
    <property type="entry name" value="Phage_Mu_Gp45"/>
    <property type="match status" value="1"/>
</dbReference>
<evidence type="ECO:0000313" key="3">
    <source>
        <dbReference type="EMBL" id="EAU55826.1"/>
    </source>
</evidence>
<dbReference type="RefSeq" id="WP_009850845.1">
    <property type="nucleotide sequence ID" value="NZ_DS022295.1"/>
</dbReference>
<dbReference type="InterPro" id="IPR014462">
    <property type="entry name" value="Phage_Mu_Gp45"/>
</dbReference>
<dbReference type="PIRSF" id="PIRSF012337">
    <property type="entry name" value="gp45"/>
    <property type="match status" value="1"/>
</dbReference>
<dbReference type="Proteomes" id="UP000005297">
    <property type="component" value="Unassembled WGS sequence"/>
</dbReference>
<evidence type="ECO:0000259" key="2">
    <source>
        <dbReference type="Pfam" id="PF06890"/>
    </source>
</evidence>
<evidence type="ECO:0000313" key="4">
    <source>
        <dbReference type="Proteomes" id="UP000005297"/>
    </source>
</evidence>
<dbReference type="STRING" id="314344.AL013_10585"/>
<gene>
    <name evidence="3" type="ORF">SPV1_02722</name>
</gene>
<dbReference type="InParanoid" id="Q0F1S4"/>
<feature type="region of interest" description="Disordered" evidence="1">
    <location>
        <begin position="165"/>
        <end position="185"/>
    </location>
</feature>
<dbReference type="HOGENOM" id="CLU_108409_3_0_0"/>
<name>Q0F1S4_9PROT</name>